<dbReference type="Gene3D" id="1.10.3470.10">
    <property type="entry name" value="ABC transporter involved in vitamin B12 uptake, BtuC"/>
    <property type="match status" value="1"/>
</dbReference>
<evidence type="ECO:0000256" key="3">
    <source>
        <dbReference type="ARBA" id="ARBA00022692"/>
    </source>
</evidence>
<dbReference type="InterPro" id="IPR037294">
    <property type="entry name" value="ABC_BtuC-like"/>
</dbReference>
<keyword evidence="6" id="KW-0813">Transport</keyword>
<comment type="subcellular location">
    <subcellularLocation>
        <location evidence="6">Cell membrane</location>
        <topology evidence="6">Multi-pass membrane protein</topology>
    </subcellularLocation>
    <subcellularLocation>
        <location evidence="1">Membrane</location>
        <topology evidence="1">Multi-pass membrane protein</topology>
    </subcellularLocation>
</comment>
<evidence type="ECO:0000313" key="9">
    <source>
        <dbReference type="Proteomes" id="UP000070352"/>
    </source>
</evidence>
<dbReference type="SUPFAM" id="SSF81345">
    <property type="entry name" value="ABC transporter involved in vitamin B12 uptake, BtuC"/>
    <property type="match status" value="1"/>
</dbReference>
<evidence type="ECO:0000256" key="4">
    <source>
        <dbReference type="ARBA" id="ARBA00022989"/>
    </source>
</evidence>
<dbReference type="CDD" id="cd06550">
    <property type="entry name" value="TM_ABC_iron-siderophores_like"/>
    <property type="match status" value="1"/>
</dbReference>
<sequence>MLEILQYDFMQRAFLAGILIGVISPVIGVFIVLRRLSLIGDTLSHVTLAGVAAGILGGIYPVLSGMIFAVLAALGIEKLRKLYRSYEELAIPIMLSTGIGLAVVLISLVSGTNVDLFGYLFGSVMAVSGKDLFTIAIVGFIILLAIYFFFKELFYLSFDEEAARLSGIPHRFINTIFIILVALTISLSMRVVGILLVSSLMTIPVAASLQIANSFRKALMYAVIFSLLSVIIGILFSYFFNLATGGTIVLTSVLILILVIAGKRFYFGKHS</sequence>
<dbReference type="EMBL" id="LSKU01000001">
    <property type="protein sequence ID" value="KXG44201.1"/>
    <property type="molecule type" value="Genomic_DNA"/>
</dbReference>
<dbReference type="RefSeq" id="WP_068725631.1">
    <property type="nucleotide sequence ID" value="NZ_LSKU01000001.1"/>
</dbReference>
<keyword evidence="5 7" id="KW-0472">Membrane</keyword>
<keyword evidence="3 6" id="KW-0812">Transmembrane</keyword>
<feature type="transmembrane region" description="Helical" evidence="7">
    <location>
        <begin position="246"/>
        <end position="266"/>
    </location>
</feature>
<evidence type="ECO:0000313" key="8">
    <source>
        <dbReference type="EMBL" id="KXG44201.1"/>
    </source>
</evidence>
<dbReference type="GO" id="GO:0043190">
    <property type="term" value="C:ATP-binding cassette (ABC) transporter complex"/>
    <property type="evidence" value="ECO:0007669"/>
    <property type="project" value="InterPro"/>
</dbReference>
<feature type="transmembrane region" description="Helical" evidence="7">
    <location>
        <begin position="53"/>
        <end position="77"/>
    </location>
</feature>
<name>A0A135L5H1_9BACI</name>
<dbReference type="AlphaFoldDB" id="A0A135L5H1"/>
<evidence type="ECO:0000256" key="2">
    <source>
        <dbReference type="ARBA" id="ARBA00008034"/>
    </source>
</evidence>
<proteinExistence type="inferred from homology"/>
<evidence type="ECO:0000256" key="6">
    <source>
        <dbReference type="RuleBase" id="RU003943"/>
    </source>
</evidence>
<accession>A0A135L5H1</accession>
<evidence type="ECO:0000256" key="5">
    <source>
        <dbReference type="ARBA" id="ARBA00023136"/>
    </source>
</evidence>
<dbReference type="InterPro" id="IPR001626">
    <property type="entry name" value="ABC_TroCD"/>
</dbReference>
<reference evidence="8 9" key="1">
    <citation type="submission" date="2016-02" db="EMBL/GenBank/DDBJ databases">
        <title>Draft Genome for Tepidibacillus decaturensis nov. sp. Strain Z9, an Anaerobic, Moderately Thermophilic and Heterotrophic Bacterium from Deep Subsurface of the Illinois Basin, USA.</title>
        <authorList>
            <person name="Dong Y."/>
            <person name="Chang J.Y."/>
            <person name="Sanford R."/>
            <person name="Fouke B.W."/>
        </authorList>
    </citation>
    <scope>NUCLEOTIDE SEQUENCE [LARGE SCALE GENOMIC DNA]</scope>
    <source>
        <strain evidence="8 9">Z9</strain>
    </source>
</reference>
<dbReference type="PANTHER" id="PTHR30477">
    <property type="entry name" value="ABC-TRANSPORTER METAL-BINDING PROTEIN"/>
    <property type="match status" value="1"/>
</dbReference>
<protein>
    <submittedName>
        <fullName evidence="8">Metal ABC transporter permease</fullName>
    </submittedName>
</protein>
<keyword evidence="4 7" id="KW-1133">Transmembrane helix</keyword>
<feature type="transmembrane region" description="Helical" evidence="7">
    <location>
        <begin position="171"/>
        <end position="188"/>
    </location>
</feature>
<evidence type="ECO:0000256" key="7">
    <source>
        <dbReference type="SAM" id="Phobius"/>
    </source>
</evidence>
<feature type="transmembrane region" description="Helical" evidence="7">
    <location>
        <begin position="12"/>
        <end position="33"/>
    </location>
</feature>
<evidence type="ECO:0000256" key="1">
    <source>
        <dbReference type="ARBA" id="ARBA00004141"/>
    </source>
</evidence>
<comment type="caution">
    <text evidence="8">The sequence shown here is derived from an EMBL/GenBank/DDBJ whole genome shotgun (WGS) entry which is preliminary data.</text>
</comment>
<dbReference type="STRING" id="1413211.U473_09445"/>
<feature type="transmembrane region" description="Helical" evidence="7">
    <location>
        <begin position="89"/>
        <end position="112"/>
    </location>
</feature>
<comment type="similarity">
    <text evidence="2 6">Belongs to the ABC-3 integral membrane protein family.</text>
</comment>
<dbReference type="PANTHER" id="PTHR30477:SF22">
    <property type="entry name" value="METAL ABC TRANSPORTER PERMEASE"/>
    <property type="match status" value="1"/>
</dbReference>
<feature type="transmembrane region" description="Helical" evidence="7">
    <location>
        <begin position="219"/>
        <end position="240"/>
    </location>
</feature>
<gene>
    <name evidence="8" type="ORF">U473_09445</name>
</gene>
<dbReference type="GO" id="GO:0010043">
    <property type="term" value="P:response to zinc ion"/>
    <property type="evidence" value="ECO:0007669"/>
    <property type="project" value="TreeGrafter"/>
</dbReference>
<organism evidence="8 9">
    <name type="scientific">Tepidibacillus decaturensis</name>
    <dbReference type="NCBI Taxonomy" id="1413211"/>
    <lineage>
        <taxon>Bacteria</taxon>
        <taxon>Bacillati</taxon>
        <taxon>Bacillota</taxon>
        <taxon>Bacilli</taxon>
        <taxon>Bacillales</taxon>
        <taxon>Bacillaceae</taxon>
        <taxon>Tepidibacillus</taxon>
    </lineage>
</organism>
<dbReference type="GO" id="GO:0055085">
    <property type="term" value="P:transmembrane transport"/>
    <property type="evidence" value="ECO:0007669"/>
    <property type="project" value="InterPro"/>
</dbReference>
<keyword evidence="9" id="KW-1185">Reference proteome</keyword>
<dbReference type="OrthoDB" id="9798540at2"/>
<dbReference type="Proteomes" id="UP000070352">
    <property type="component" value="Unassembled WGS sequence"/>
</dbReference>
<feature type="transmembrane region" description="Helical" evidence="7">
    <location>
        <begin position="132"/>
        <end position="150"/>
    </location>
</feature>
<dbReference type="Pfam" id="PF00950">
    <property type="entry name" value="ABC-3"/>
    <property type="match status" value="1"/>
</dbReference>